<dbReference type="PANTHER" id="PTHR43551">
    <property type="entry name" value="FUMARATE REDUCTASE IRON-SULFUR SUBUNIT"/>
    <property type="match status" value="1"/>
</dbReference>
<feature type="domain" description="4Fe-4S ferredoxin-type" evidence="7">
    <location>
        <begin position="47"/>
        <end position="76"/>
    </location>
</feature>
<keyword evidence="1" id="KW-0813">Transport</keyword>
<dbReference type="GO" id="GO:0051539">
    <property type="term" value="F:4 iron, 4 sulfur cluster binding"/>
    <property type="evidence" value="ECO:0007669"/>
    <property type="project" value="UniProtKB-KW"/>
</dbReference>
<dbReference type="PROSITE" id="PS51379">
    <property type="entry name" value="4FE4S_FER_2"/>
    <property type="match status" value="1"/>
</dbReference>
<dbReference type="InterPro" id="IPR017896">
    <property type="entry name" value="4Fe4S_Fe-S-bd"/>
</dbReference>
<evidence type="ECO:0000256" key="4">
    <source>
        <dbReference type="ARBA" id="ARBA00022982"/>
    </source>
</evidence>
<evidence type="ECO:0000256" key="2">
    <source>
        <dbReference type="ARBA" id="ARBA00022485"/>
    </source>
</evidence>
<comment type="caution">
    <text evidence="8">The sequence shown here is derived from an EMBL/GenBank/DDBJ whole genome shotgun (WGS) entry which is preliminary data.</text>
</comment>
<dbReference type="AlphaFoldDB" id="A0A1B7LB63"/>
<evidence type="ECO:0000313" key="9">
    <source>
        <dbReference type="Proteomes" id="UP000078532"/>
    </source>
</evidence>
<keyword evidence="3" id="KW-0479">Metal-binding</keyword>
<dbReference type="InterPro" id="IPR009051">
    <property type="entry name" value="Helical_ferredxn"/>
</dbReference>
<evidence type="ECO:0000256" key="6">
    <source>
        <dbReference type="ARBA" id="ARBA00023014"/>
    </source>
</evidence>
<evidence type="ECO:0000256" key="5">
    <source>
        <dbReference type="ARBA" id="ARBA00023004"/>
    </source>
</evidence>
<keyword evidence="2" id="KW-0004">4Fe-4S</keyword>
<sequence length="466" mass="52990">MPTYKGMVQPIKAPDDVLRRLHLEPTPDDQKVEKALKYLDEMRKKFRSFTLAMETCVKCGLCAENCHTYLGTRDPNNIPTNRAELMRKIYRRYFTLEGRWFGKLVGAEDLNLDVIEQWYSYFYQCSECRRCAYTCPFGIDTCEVTMAARQILYWLGIVPKMHGEIGLAIEKVGNHTGLPKPGIVDTLEFLSEEIMDEFGVEVNFPVDKEGADILYVPSSADFLLNAYTLMGAGMFFTYIGANWTISSHMTEAGNFGLLFDQRFVLRHLFMRLVDAAQKLNVKKIVWGECGHGWRAWKMYLPTMTDIPIRWPIVHIHDEIAHYIRTNQLKLDPTKNDHPVTLHDPCNFVRCCSPGGPNGLIENLRTVIKASCADFREMTPNRDKNFCCGGGSGILFDDPEMYQRRIQLSSKKAEQVRATGVGKDGNGILCAPCSICKAQLYPMVEEHELGVEVKGLVDLLGRALVWK</sequence>
<evidence type="ECO:0000313" key="8">
    <source>
        <dbReference type="EMBL" id="OAT79741.1"/>
    </source>
</evidence>
<dbReference type="STRING" id="1838280.A6M21_14885"/>
<dbReference type="Gene3D" id="1.10.1060.10">
    <property type="entry name" value="Alpha-helical ferredoxin"/>
    <property type="match status" value="1"/>
</dbReference>
<dbReference type="PROSITE" id="PS00198">
    <property type="entry name" value="4FE4S_FER_1"/>
    <property type="match status" value="1"/>
</dbReference>
<keyword evidence="9" id="KW-1185">Reference proteome</keyword>
<dbReference type="EMBL" id="LYVF01000192">
    <property type="protein sequence ID" value="OAT79741.1"/>
    <property type="molecule type" value="Genomic_DNA"/>
</dbReference>
<keyword evidence="6" id="KW-0411">Iron-sulfur</keyword>
<dbReference type="OrthoDB" id="9786127at2"/>
<dbReference type="Pfam" id="PF13183">
    <property type="entry name" value="Fer4_8"/>
    <property type="match status" value="1"/>
</dbReference>
<proteinExistence type="predicted"/>
<reference evidence="8 9" key="1">
    <citation type="submission" date="2016-04" db="EMBL/GenBank/DDBJ databases">
        <authorList>
            <person name="Evans L.H."/>
            <person name="Alamgir A."/>
            <person name="Owens N."/>
            <person name="Weber N.D."/>
            <person name="Virtaneva K."/>
            <person name="Barbian K."/>
            <person name="Babar A."/>
            <person name="Rosenke K."/>
        </authorList>
    </citation>
    <scope>NUCLEOTIDE SEQUENCE [LARGE SCALE GENOMIC DNA]</scope>
    <source>
        <strain evidence="8 9">LMa1</strain>
    </source>
</reference>
<dbReference type="RefSeq" id="WP_066670797.1">
    <property type="nucleotide sequence ID" value="NZ_LYVF01000192.1"/>
</dbReference>
<dbReference type="Proteomes" id="UP000078532">
    <property type="component" value="Unassembled WGS sequence"/>
</dbReference>
<keyword evidence="5" id="KW-0408">Iron</keyword>
<evidence type="ECO:0000259" key="7">
    <source>
        <dbReference type="PROSITE" id="PS51379"/>
    </source>
</evidence>
<name>A0A1B7LB63_9FIRM</name>
<dbReference type="SUPFAM" id="SSF46548">
    <property type="entry name" value="alpha-helical ferredoxin"/>
    <property type="match status" value="1"/>
</dbReference>
<gene>
    <name evidence="8" type="ORF">A6M21_14885</name>
</gene>
<dbReference type="InterPro" id="IPR017900">
    <property type="entry name" value="4Fe4S_Fe_S_CS"/>
</dbReference>
<evidence type="ECO:0000256" key="1">
    <source>
        <dbReference type="ARBA" id="ARBA00022448"/>
    </source>
</evidence>
<accession>A0A1B7LB63</accession>
<dbReference type="NCBIfam" id="NF045796">
    <property type="entry name" value="DsrK"/>
    <property type="match status" value="1"/>
</dbReference>
<evidence type="ECO:0000256" key="3">
    <source>
        <dbReference type="ARBA" id="ARBA00022723"/>
    </source>
</evidence>
<organism evidence="8 9">
    <name type="scientific">Desulfotomaculum copahuensis</name>
    <dbReference type="NCBI Taxonomy" id="1838280"/>
    <lineage>
        <taxon>Bacteria</taxon>
        <taxon>Bacillati</taxon>
        <taxon>Bacillota</taxon>
        <taxon>Clostridia</taxon>
        <taxon>Eubacteriales</taxon>
        <taxon>Desulfotomaculaceae</taxon>
        <taxon>Desulfotomaculum</taxon>
    </lineage>
</organism>
<keyword evidence="4" id="KW-0249">Electron transport</keyword>
<dbReference type="PANTHER" id="PTHR43551:SF1">
    <property type="entry name" value="HETERODISULFIDE REDUCTASE"/>
    <property type="match status" value="1"/>
</dbReference>
<dbReference type="GO" id="GO:0046872">
    <property type="term" value="F:metal ion binding"/>
    <property type="evidence" value="ECO:0007669"/>
    <property type="project" value="UniProtKB-KW"/>
</dbReference>
<protein>
    <recommendedName>
        <fullName evidence="7">4Fe-4S ferredoxin-type domain-containing protein</fullName>
    </recommendedName>
</protein>